<keyword evidence="2" id="KW-0067">ATP-binding</keyword>
<feature type="domain" description="KaiC-like" evidence="3">
    <location>
        <begin position="71"/>
        <end position="182"/>
    </location>
</feature>
<dbReference type="Pfam" id="PF06745">
    <property type="entry name" value="ATPase"/>
    <property type="match status" value="1"/>
</dbReference>
<dbReference type="InterPro" id="IPR014774">
    <property type="entry name" value="KaiC-like_dom"/>
</dbReference>
<keyword evidence="1" id="KW-0547">Nucleotide-binding</keyword>
<dbReference type="AlphaFoldDB" id="A0A7J3T9P5"/>
<evidence type="ECO:0000256" key="1">
    <source>
        <dbReference type="ARBA" id="ARBA00022741"/>
    </source>
</evidence>
<sequence>IFSLTLMKNMKNSVYITTEKVFKDIERSYPWIDNKDRKRIFVLDGKYKYENSESFKSIFYLFPESFRYALNLVEKGRVNTIIIDSWHTILEEMKYKEIEERERREIYDPERFFLNLIKLSDMGVNIIIAKEGIEEDELSYVADGVVTLNKMLENGRMERGLTIDKLRGVKIKRSEYVFSLKDGKAHTLVSSSFKHPRTLKEFPKKEIKIGRGIPSCVFDEVITFKRGDTVFYDFEEYVPGEYHLSIIMSTLANFLKNGIKSLVIPPNDMDTNELKYQIYLFSLEKELNYLNVLYNEQEMEDFITYVDMRKDTLENLVKIYLESSTATPLVILGYDRLYSYLTSNELMQFVDFLRNEIRKRSGILIISGKISEKGIKRFCAGLSDIYLKVNNVNGNVIMYGIKPWTHVYHLDLSTEKGYPKILMEEIL</sequence>
<dbReference type="GO" id="GO:0005524">
    <property type="term" value="F:ATP binding"/>
    <property type="evidence" value="ECO:0007669"/>
    <property type="project" value="UniProtKB-KW"/>
</dbReference>
<dbReference type="PANTHER" id="PTHR43637">
    <property type="entry name" value="UPF0273 PROTEIN TM_0370"/>
    <property type="match status" value="1"/>
</dbReference>
<dbReference type="EMBL" id="DRTM01000067">
    <property type="protein sequence ID" value="HHE75664.1"/>
    <property type="molecule type" value="Genomic_DNA"/>
</dbReference>
<dbReference type="Gene3D" id="3.40.50.300">
    <property type="entry name" value="P-loop containing nucleotide triphosphate hydrolases"/>
    <property type="match status" value="1"/>
</dbReference>
<gene>
    <name evidence="4" type="ORF">ENL31_00875</name>
</gene>
<organism evidence="4">
    <name type="scientific">Candidatus Aciduliprofundum boonei</name>
    <dbReference type="NCBI Taxonomy" id="379547"/>
    <lineage>
        <taxon>Archaea</taxon>
        <taxon>Methanobacteriati</taxon>
        <taxon>Thermoplasmatota</taxon>
        <taxon>DHVE2 group</taxon>
        <taxon>Candidatus Aciduliprofundum</taxon>
    </lineage>
</organism>
<dbReference type="Proteomes" id="UP000886130">
    <property type="component" value="Unassembled WGS sequence"/>
</dbReference>
<name>A0A7J3T9P5_9ARCH</name>
<feature type="non-terminal residue" evidence="4">
    <location>
        <position position="1"/>
    </location>
</feature>
<evidence type="ECO:0000259" key="3">
    <source>
        <dbReference type="Pfam" id="PF06745"/>
    </source>
</evidence>
<evidence type="ECO:0000313" key="4">
    <source>
        <dbReference type="EMBL" id="HHE75664.1"/>
    </source>
</evidence>
<dbReference type="PANTHER" id="PTHR43637:SF1">
    <property type="entry name" value="UPF0273 PROTEIN TM_0370"/>
    <property type="match status" value="1"/>
</dbReference>
<protein>
    <submittedName>
        <fullName evidence="4">Recombinase RecA</fullName>
    </submittedName>
</protein>
<reference evidence="4" key="1">
    <citation type="journal article" date="2020" name="mSystems">
        <title>Genome- and Community-Level Interaction Insights into Carbon Utilization and Element Cycling Functions of Hydrothermarchaeota in Hydrothermal Sediment.</title>
        <authorList>
            <person name="Zhou Z."/>
            <person name="Liu Y."/>
            <person name="Xu W."/>
            <person name="Pan J."/>
            <person name="Luo Z.H."/>
            <person name="Li M."/>
        </authorList>
    </citation>
    <scope>NUCLEOTIDE SEQUENCE [LARGE SCALE GENOMIC DNA]</scope>
    <source>
        <strain evidence="4">HyVt-85</strain>
    </source>
</reference>
<comment type="caution">
    <text evidence="4">The sequence shown here is derived from an EMBL/GenBank/DDBJ whole genome shotgun (WGS) entry which is preliminary data.</text>
</comment>
<dbReference type="InterPro" id="IPR027417">
    <property type="entry name" value="P-loop_NTPase"/>
</dbReference>
<proteinExistence type="predicted"/>
<accession>A0A7J3T9P5</accession>
<evidence type="ECO:0000256" key="2">
    <source>
        <dbReference type="ARBA" id="ARBA00022840"/>
    </source>
</evidence>
<dbReference type="SUPFAM" id="SSF52540">
    <property type="entry name" value="P-loop containing nucleoside triphosphate hydrolases"/>
    <property type="match status" value="1"/>
</dbReference>